<proteinExistence type="predicted"/>
<dbReference type="GO" id="GO:0005886">
    <property type="term" value="C:plasma membrane"/>
    <property type="evidence" value="ECO:0007669"/>
    <property type="project" value="UniProtKB-SubCell"/>
</dbReference>
<keyword evidence="3 6" id="KW-0812">Transmembrane</keyword>
<accession>A0A485M5C0</accession>
<dbReference type="Pfam" id="PF04226">
    <property type="entry name" value="Transgly_assoc"/>
    <property type="match status" value="1"/>
</dbReference>
<feature type="transmembrane region" description="Helical" evidence="6">
    <location>
        <begin position="32"/>
        <end position="52"/>
    </location>
</feature>
<evidence type="ECO:0000256" key="4">
    <source>
        <dbReference type="ARBA" id="ARBA00022989"/>
    </source>
</evidence>
<dbReference type="EMBL" id="CAADRM010000157">
    <property type="protein sequence ID" value="VFU18726.1"/>
    <property type="molecule type" value="Genomic_DNA"/>
</dbReference>
<dbReference type="AlphaFoldDB" id="A0A485M5C0"/>
<protein>
    <submittedName>
        <fullName evidence="7">Putative inner membrane protein with transglycosylase-associated domain</fullName>
    </submittedName>
</protein>
<evidence type="ECO:0000256" key="1">
    <source>
        <dbReference type="ARBA" id="ARBA00004651"/>
    </source>
</evidence>
<dbReference type="PANTHER" id="PTHR33884">
    <property type="entry name" value="UPF0410 PROTEIN YMGE"/>
    <property type="match status" value="1"/>
</dbReference>
<evidence type="ECO:0000256" key="3">
    <source>
        <dbReference type="ARBA" id="ARBA00022692"/>
    </source>
</evidence>
<name>A0A485M5C0_9ZZZZ</name>
<keyword evidence="4 6" id="KW-1133">Transmembrane helix</keyword>
<feature type="transmembrane region" description="Helical" evidence="6">
    <location>
        <begin position="58"/>
        <end position="81"/>
    </location>
</feature>
<organism evidence="7">
    <name type="scientific">anaerobic digester metagenome</name>
    <dbReference type="NCBI Taxonomy" id="1263854"/>
    <lineage>
        <taxon>unclassified sequences</taxon>
        <taxon>metagenomes</taxon>
        <taxon>ecological metagenomes</taxon>
    </lineage>
</organism>
<dbReference type="InterPro" id="IPR007341">
    <property type="entry name" value="Transgly_assoc"/>
</dbReference>
<dbReference type="PANTHER" id="PTHR33884:SF3">
    <property type="entry name" value="UPF0410 PROTEIN YMGE"/>
    <property type="match status" value="1"/>
</dbReference>
<evidence type="ECO:0000313" key="7">
    <source>
        <dbReference type="EMBL" id="VFU18726.1"/>
    </source>
</evidence>
<evidence type="ECO:0000256" key="5">
    <source>
        <dbReference type="ARBA" id="ARBA00023136"/>
    </source>
</evidence>
<gene>
    <name evidence="7" type="primary">ymgE</name>
    <name evidence="7" type="ORF">SCFA_890050</name>
</gene>
<evidence type="ECO:0000256" key="2">
    <source>
        <dbReference type="ARBA" id="ARBA00022475"/>
    </source>
</evidence>
<keyword evidence="5 6" id="KW-0472">Membrane</keyword>
<feature type="transmembrane region" description="Helical" evidence="6">
    <location>
        <begin position="6"/>
        <end position="25"/>
    </location>
</feature>
<sequence>MGILSWIIVGIIAGWLTGLIMKGGGYGIFGDMILGIVGALVGGFLAGALFGVQAPLTGLNIGTLVIAVLGAILVVAIVRALPGRTRV</sequence>
<comment type="subcellular location">
    <subcellularLocation>
        <location evidence="1">Cell membrane</location>
        <topology evidence="1">Multi-pass membrane protein</topology>
    </subcellularLocation>
</comment>
<reference evidence="7" key="1">
    <citation type="submission" date="2019-03" db="EMBL/GenBank/DDBJ databases">
        <authorList>
            <person name="Hao L."/>
        </authorList>
    </citation>
    <scope>NUCLEOTIDE SEQUENCE</scope>
</reference>
<keyword evidence="2" id="KW-1003">Cell membrane</keyword>
<evidence type="ECO:0000256" key="6">
    <source>
        <dbReference type="SAM" id="Phobius"/>
    </source>
</evidence>